<dbReference type="SUPFAM" id="SSF103481">
    <property type="entry name" value="Multidrug resistance efflux transporter EmrE"/>
    <property type="match status" value="1"/>
</dbReference>
<comment type="caution">
    <text evidence="3">The sequence shown here is derived from an EMBL/GenBank/DDBJ whole genome shotgun (WGS) entry which is preliminary data.</text>
</comment>
<gene>
    <name evidence="3" type="primary">arnE_8</name>
    <name evidence="3" type="ORF">SDC9_150591</name>
</gene>
<dbReference type="EMBL" id="VSSQ01049284">
    <property type="protein sequence ID" value="MPN03363.1"/>
    <property type="molecule type" value="Genomic_DNA"/>
</dbReference>
<reference evidence="3" key="1">
    <citation type="submission" date="2019-08" db="EMBL/GenBank/DDBJ databases">
        <authorList>
            <person name="Kucharzyk K."/>
            <person name="Murdoch R.W."/>
            <person name="Higgins S."/>
            <person name="Loffler F."/>
        </authorList>
    </citation>
    <scope>NUCLEOTIDE SEQUENCE</scope>
</reference>
<sequence length="121" mass="13506">MHSSNKTYMGLHCLMLLFSFSPVCSKLAGQQAFLSVKFIFFYGLAVFILGVYALLWQQIIKRMPLTTAYANKAVTVVWGMLWGWVIFNEKITLQKCIGAAIIVCGVTLYAFSGGKEVDAHE</sequence>
<feature type="domain" description="EamA" evidence="2">
    <location>
        <begin position="7"/>
        <end position="109"/>
    </location>
</feature>
<keyword evidence="1" id="KW-0472">Membrane</keyword>
<keyword evidence="1" id="KW-1133">Transmembrane helix</keyword>
<evidence type="ECO:0000313" key="3">
    <source>
        <dbReference type="EMBL" id="MPN03363.1"/>
    </source>
</evidence>
<keyword evidence="1" id="KW-0812">Transmembrane</keyword>
<name>A0A645ES68_9ZZZZ</name>
<dbReference type="InterPro" id="IPR000620">
    <property type="entry name" value="EamA_dom"/>
</dbReference>
<feature type="transmembrane region" description="Helical" evidence="1">
    <location>
        <begin position="35"/>
        <end position="56"/>
    </location>
</feature>
<accession>A0A645ES68</accession>
<dbReference type="Pfam" id="PF00892">
    <property type="entry name" value="EamA"/>
    <property type="match status" value="1"/>
</dbReference>
<feature type="transmembrane region" description="Helical" evidence="1">
    <location>
        <begin position="92"/>
        <end position="111"/>
    </location>
</feature>
<protein>
    <submittedName>
        <fullName evidence="3">4-amino-4-deoxy-L-arabinose-phosphoundecaprenol flippase subunit ArnE</fullName>
    </submittedName>
</protein>
<dbReference type="InterPro" id="IPR037185">
    <property type="entry name" value="EmrE-like"/>
</dbReference>
<organism evidence="3">
    <name type="scientific">bioreactor metagenome</name>
    <dbReference type="NCBI Taxonomy" id="1076179"/>
    <lineage>
        <taxon>unclassified sequences</taxon>
        <taxon>metagenomes</taxon>
        <taxon>ecological metagenomes</taxon>
    </lineage>
</organism>
<proteinExistence type="predicted"/>
<evidence type="ECO:0000259" key="2">
    <source>
        <dbReference type="Pfam" id="PF00892"/>
    </source>
</evidence>
<feature type="transmembrane region" description="Helical" evidence="1">
    <location>
        <begin position="68"/>
        <end position="86"/>
    </location>
</feature>
<dbReference type="GO" id="GO:0016020">
    <property type="term" value="C:membrane"/>
    <property type="evidence" value="ECO:0007669"/>
    <property type="project" value="InterPro"/>
</dbReference>
<dbReference type="AlphaFoldDB" id="A0A645ES68"/>
<dbReference type="Gene3D" id="1.10.3730.20">
    <property type="match status" value="1"/>
</dbReference>
<evidence type="ECO:0000256" key="1">
    <source>
        <dbReference type="SAM" id="Phobius"/>
    </source>
</evidence>